<dbReference type="GeneID" id="8512902"/>
<dbReference type="EMBL" id="CP001787">
    <property type="protein sequence ID" value="ACX72427.1"/>
    <property type="molecule type" value="Genomic_DNA"/>
</dbReference>
<protein>
    <recommendedName>
        <fullName evidence="1">DUF2341 domain-containing protein</fullName>
    </recommendedName>
</protein>
<dbReference type="RefSeq" id="WP_015732648.1">
    <property type="nucleotide sequence ID" value="NC_013407.1"/>
</dbReference>
<dbReference type="KEGG" id="mvu:Metvu_0568"/>
<dbReference type="Proteomes" id="UP000002063">
    <property type="component" value="Chromosome"/>
</dbReference>
<name>C9RFS5_METVM</name>
<dbReference type="OrthoDB" id="66007at2157"/>
<dbReference type="eggNOG" id="arCOG03511">
    <property type="taxonomic scope" value="Archaea"/>
</dbReference>
<accession>C9RFS5</accession>
<feature type="domain" description="DUF2341" evidence="1">
    <location>
        <begin position="44"/>
        <end position="118"/>
    </location>
</feature>
<evidence type="ECO:0000313" key="2">
    <source>
        <dbReference type="EMBL" id="ACX72427.1"/>
    </source>
</evidence>
<reference evidence="2" key="1">
    <citation type="submission" date="2009-10" db="EMBL/GenBank/DDBJ databases">
        <title>Complete sequence of chromosome of Methanocaldococcus vulcanius M7.</title>
        <authorList>
            <consortium name="US DOE Joint Genome Institute"/>
            <person name="Lucas S."/>
            <person name="Copeland A."/>
            <person name="Lapidus A."/>
            <person name="Glavina del Rio T."/>
            <person name="Dalin E."/>
            <person name="Tice H."/>
            <person name="Bruce D."/>
            <person name="Goodwin L."/>
            <person name="Pitluck S."/>
            <person name="Lcollab F.I."/>
            <person name="Brettin T."/>
            <person name="Detter J.C."/>
            <person name="Han C."/>
            <person name="Tapia R."/>
            <person name="Kuske C.R."/>
            <person name="Schmutz J."/>
            <person name="Larimer F."/>
            <person name="Land M."/>
            <person name="Hauser L."/>
            <person name="Kyrpides N."/>
            <person name="Ovchinikova G."/>
            <person name="Sieprawska-Lupa M."/>
            <person name="Whitman W.B."/>
            <person name="Woyke T."/>
        </authorList>
    </citation>
    <scope>NUCLEOTIDE SEQUENCE [LARGE SCALE GENOMIC DNA]</scope>
    <source>
        <strain evidence="2">M7</strain>
    </source>
</reference>
<dbReference type="STRING" id="579137.Metvu_0568"/>
<evidence type="ECO:0000259" key="1">
    <source>
        <dbReference type="Pfam" id="PF10102"/>
    </source>
</evidence>
<gene>
    <name evidence="2" type="ordered locus">Metvu_0568</name>
</gene>
<organism evidence="2 3">
    <name type="scientific">Methanocaldococcus vulcanius (strain ATCC 700851 / DSM 12094 / M7)</name>
    <name type="common">Methanococcus vulcanius</name>
    <dbReference type="NCBI Taxonomy" id="579137"/>
    <lineage>
        <taxon>Archaea</taxon>
        <taxon>Methanobacteriati</taxon>
        <taxon>Methanobacteriota</taxon>
        <taxon>Methanomada group</taxon>
        <taxon>Methanococci</taxon>
        <taxon>Methanococcales</taxon>
        <taxon>Methanocaldococcaceae</taxon>
        <taxon>Methanocaldococcus</taxon>
    </lineage>
</organism>
<proteinExistence type="predicted"/>
<keyword evidence="3" id="KW-1185">Reference proteome</keyword>
<dbReference type="Pfam" id="PF10102">
    <property type="entry name" value="DUF2341"/>
    <property type="match status" value="1"/>
</dbReference>
<sequence length="398" mass="43619">MALDGWTYYATVNISNPNSYDLLDFQVLIQLDANNFDFSKAKDDGSDIRFTLSDGETLISHWIEEWDSANQIAKIWVKVPSIPAGGSTTILLWCGNPDAVDASDGSSVFEVFDDFDLNSWELYGTSSTTVDIPETSWIRLHPDDANSNIGIKKSISAQNVVIGVKYNYVAGNGGEIPYIDIDSSLIELPKTNYVSDDIIGTQIYYYETGNVTINDYIGLYATRGGWDIDVRFDWIYVRKYAEKEPSSTVGTLQYANTTIIIATLTTINVSKAVETFTGDGATTTFTVQNKPIIPKVRVWVDGTKLVEGTDFTVDYTNGTITFTTAPASGSTIEILYFYGYIDIVPNATVNITDSAGNTIATATIDAKGDYSVEVPTGVTLYAVADTADFDAKTEFKIE</sequence>
<evidence type="ECO:0000313" key="3">
    <source>
        <dbReference type="Proteomes" id="UP000002063"/>
    </source>
</evidence>
<dbReference type="InterPro" id="IPR018765">
    <property type="entry name" value="DUF2341"/>
</dbReference>
<dbReference type="AlphaFoldDB" id="C9RFS5"/>
<dbReference type="HOGENOM" id="CLU_691899_0_0_2"/>